<organism evidence="2 3">
    <name type="scientific">Ktedonobacter robiniae</name>
    <dbReference type="NCBI Taxonomy" id="2778365"/>
    <lineage>
        <taxon>Bacteria</taxon>
        <taxon>Bacillati</taxon>
        <taxon>Chloroflexota</taxon>
        <taxon>Ktedonobacteria</taxon>
        <taxon>Ktedonobacterales</taxon>
        <taxon>Ktedonobacteraceae</taxon>
        <taxon>Ktedonobacter</taxon>
    </lineage>
</organism>
<feature type="region of interest" description="Disordered" evidence="1">
    <location>
        <begin position="205"/>
        <end position="236"/>
    </location>
</feature>
<feature type="compositionally biased region" description="Basic and acidic residues" evidence="1">
    <location>
        <begin position="205"/>
        <end position="215"/>
    </location>
</feature>
<name>A0ABQ3UZX0_9CHLR</name>
<protein>
    <submittedName>
        <fullName evidence="2">Uncharacterized protein</fullName>
    </submittedName>
</protein>
<accession>A0ABQ3UZX0</accession>
<gene>
    <name evidence="2" type="ORF">KSB_69110</name>
</gene>
<feature type="compositionally biased region" description="Basic and acidic residues" evidence="1">
    <location>
        <begin position="146"/>
        <end position="157"/>
    </location>
</feature>
<comment type="caution">
    <text evidence="2">The sequence shown here is derived from an EMBL/GenBank/DDBJ whole genome shotgun (WGS) entry which is preliminary data.</text>
</comment>
<feature type="region of interest" description="Disordered" evidence="1">
    <location>
        <begin position="284"/>
        <end position="304"/>
    </location>
</feature>
<reference evidence="2 3" key="1">
    <citation type="journal article" date="2021" name="Int. J. Syst. Evol. Microbiol.">
        <title>Reticulibacter mediterranei gen. nov., sp. nov., within the new family Reticulibacteraceae fam. nov., and Ktedonospora formicarum gen. nov., sp. nov., Ktedonobacter robiniae sp. nov., Dictyobacter formicarum sp. nov. and Dictyobacter arantiisoli sp. nov., belonging to the class Ktedonobacteria.</title>
        <authorList>
            <person name="Yabe S."/>
            <person name="Zheng Y."/>
            <person name="Wang C.M."/>
            <person name="Sakai Y."/>
            <person name="Abe K."/>
            <person name="Yokota A."/>
            <person name="Donadio S."/>
            <person name="Cavaletti L."/>
            <person name="Monciardini P."/>
        </authorList>
    </citation>
    <scope>NUCLEOTIDE SEQUENCE [LARGE SCALE GENOMIC DNA]</scope>
    <source>
        <strain evidence="2 3">SOSP1-30</strain>
    </source>
</reference>
<evidence type="ECO:0000313" key="3">
    <source>
        <dbReference type="Proteomes" id="UP000654345"/>
    </source>
</evidence>
<dbReference type="EMBL" id="BNJG01000003">
    <property type="protein sequence ID" value="GHO58436.1"/>
    <property type="molecule type" value="Genomic_DNA"/>
</dbReference>
<evidence type="ECO:0000313" key="2">
    <source>
        <dbReference type="EMBL" id="GHO58436.1"/>
    </source>
</evidence>
<dbReference type="Proteomes" id="UP000654345">
    <property type="component" value="Unassembled WGS sequence"/>
</dbReference>
<evidence type="ECO:0000256" key="1">
    <source>
        <dbReference type="SAM" id="MobiDB-lite"/>
    </source>
</evidence>
<keyword evidence="3" id="KW-1185">Reference proteome</keyword>
<proteinExistence type="predicted"/>
<feature type="region of interest" description="Disordered" evidence="1">
    <location>
        <begin position="132"/>
        <end position="178"/>
    </location>
</feature>
<dbReference type="RefSeq" id="WP_201374726.1">
    <property type="nucleotide sequence ID" value="NZ_BNJG01000003.1"/>
</dbReference>
<sequence length="327" mass="36217">MEKRNVKGLMLHALASQLQRWADFVARQAGAERRGVLWGQGSAQRVDSRFVSSPMPVAQSPIPEEYVESGDIDSPPAHWLARVQQGAPELLWQKGHASRSTAIPSQVPLAAQKQSGTWTMIDGKEMHVPAALRVKKDTSRSAEPGKQPDEARRERQVNMEASVSGEESPRVPSAKQASHDARPFTDWHTFPTGNSGGALIGVEGRRPARTEKTEPAEPAGETLPQAGVGHSHQVSQGALHAPNTQVVSNHLQDSEKNEHNLWSQASMPGSAYDHQSLIEQEQASMRWPSLPEEEATRNLSTDWDIARRAWEREQRLDEEQRGRSWNA</sequence>